<keyword evidence="4 6" id="KW-1133">Transmembrane helix</keyword>
<dbReference type="Proteomes" id="UP000006056">
    <property type="component" value="Chromosome"/>
</dbReference>
<evidence type="ECO:0000313" key="8">
    <source>
        <dbReference type="Proteomes" id="UP000006056"/>
    </source>
</evidence>
<feature type="transmembrane region" description="Helical" evidence="6">
    <location>
        <begin position="20"/>
        <end position="38"/>
    </location>
</feature>
<evidence type="ECO:0000256" key="4">
    <source>
        <dbReference type="ARBA" id="ARBA00022989"/>
    </source>
</evidence>
<feature type="transmembrane region" description="Helical" evidence="6">
    <location>
        <begin position="110"/>
        <end position="130"/>
    </location>
</feature>
<organism evidence="7 8">
    <name type="scientific">Terriglobus roseus (strain DSM 18391 / NRRL B-41598 / KBS 63)</name>
    <dbReference type="NCBI Taxonomy" id="926566"/>
    <lineage>
        <taxon>Bacteria</taxon>
        <taxon>Pseudomonadati</taxon>
        <taxon>Acidobacteriota</taxon>
        <taxon>Terriglobia</taxon>
        <taxon>Terriglobales</taxon>
        <taxon>Acidobacteriaceae</taxon>
        <taxon>Terriglobus</taxon>
    </lineage>
</organism>
<gene>
    <name evidence="7" type="ordered locus">Terro_4174</name>
</gene>
<keyword evidence="5 6" id="KW-0472">Membrane</keyword>
<dbReference type="HOGENOM" id="CLU_612358_0_0_0"/>
<dbReference type="GO" id="GO:0015209">
    <property type="term" value="F:cytosine transmembrane transporter activity"/>
    <property type="evidence" value="ECO:0007669"/>
    <property type="project" value="InterPro"/>
</dbReference>
<reference evidence="7 8" key="1">
    <citation type="submission" date="2012-06" db="EMBL/GenBank/DDBJ databases">
        <title>Complete genome of Terriglobus roseus DSM 18391.</title>
        <authorList>
            <consortium name="US DOE Joint Genome Institute (JGI-PGF)"/>
            <person name="Lucas S."/>
            <person name="Copeland A."/>
            <person name="Lapidus A."/>
            <person name="Glavina del Rio T."/>
            <person name="Dalin E."/>
            <person name="Tice H."/>
            <person name="Bruce D."/>
            <person name="Goodwin L."/>
            <person name="Pitluck S."/>
            <person name="Peters L."/>
            <person name="Mikhailova N."/>
            <person name="Munk A.C.C."/>
            <person name="Kyrpides N."/>
            <person name="Mavromatis K."/>
            <person name="Ivanova N."/>
            <person name="Brettin T."/>
            <person name="Detter J.C."/>
            <person name="Han C."/>
            <person name="Larimer F."/>
            <person name="Land M."/>
            <person name="Hauser L."/>
            <person name="Markowitz V."/>
            <person name="Cheng J.-F."/>
            <person name="Hugenholtz P."/>
            <person name="Woyke T."/>
            <person name="Wu D."/>
            <person name="Brambilla E."/>
            <person name="Klenk H.-P."/>
            <person name="Eisen J.A."/>
        </authorList>
    </citation>
    <scope>NUCLEOTIDE SEQUENCE [LARGE SCALE GENOMIC DNA]</scope>
    <source>
        <strain evidence="8">DSM 18391 / NRRL B-41598 / KBS 63</strain>
    </source>
</reference>
<evidence type="ECO:0000313" key="7">
    <source>
        <dbReference type="EMBL" id="AFL90379.1"/>
    </source>
</evidence>
<dbReference type="PANTHER" id="PTHR30569">
    <property type="entry name" value="CYTOSINE TRANSPORTER CODB"/>
    <property type="match status" value="1"/>
</dbReference>
<dbReference type="InterPro" id="IPR030191">
    <property type="entry name" value="CodB"/>
</dbReference>
<feature type="transmembrane region" description="Helical" evidence="6">
    <location>
        <begin position="316"/>
        <end position="335"/>
    </location>
</feature>
<dbReference type="EMBL" id="CP003379">
    <property type="protein sequence ID" value="AFL90379.1"/>
    <property type="molecule type" value="Genomic_DNA"/>
</dbReference>
<dbReference type="AlphaFoldDB" id="I3ZMB1"/>
<keyword evidence="8" id="KW-1185">Reference proteome</keyword>
<accession>I3ZMB1</accession>
<feature type="transmembrane region" description="Helical" evidence="6">
    <location>
        <begin position="341"/>
        <end position="362"/>
    </location>
</feature>
<dbReference type="Pfam" id="PF02133">
    <property type="entry name" value="Transp_cyt_pur"/>
    <property type="match status" value="1"/>
</dbReference>
<dbReference type="OrthoDB" id="9787279at2"/>
<evidence type="ECO:0000256" key="5">
    <source>
        <dbReference type="ARBA" id="ARBA00023136"/>
    </source>
</evidence>
<feature type="transmembrane region" description="Helical" evidence="6">
    <location>
        <begin position="201"/>
        <end position="222"/>
    </location>
</feature>
<comment type="similarity">
    <text evidence="2">Belongs to the purine-cytosine permease (2.A.39) family.</text>
</comment>
<feature type="transmembrane region" description="Helical" evidence="6">
    <location>
        <begin position="234"/>
        <end position="262"/>
    </location>
</feature>
<feature type="transmembrane region" description="Helical" evidence="6">
    <location>
        <begin position="136"/>
        <end position="155"/>
    </location>
</feature>
<feature type="transmembrane region" description="Helical" evidence="6">
    <location>
        <begin position="50"/>
        <end position="72"/>
    </location>
</feature>
<feature type="transmembrane region" description="Helical" evidence="6">
    <location>
        <begin position="374"/>
        <end position="395"/>
    </location>
</feature>
<proteinExistence type="inferred from homology"/>
<dbReference type="KEGG" id="trs:Terro_4174"/>
<comment type="subcellular location">
    <subcellularLocation>
        <location evidence="1">Membrane</location>
        <topology evidence="1">Multi-pass membrane protein</topology>
    </subcellularLocation>
</comment>
<evidence type="ECO:0000256" key="6">
    <source>
        <dbReference type="SAM" id="Phobius"/>
    </source>
</evidence>
<dbReference type="STRING" id="926566.Terro_4174"/>
<keyword evidence="3 6" id="KW-0812">Transmembrane</keyword>
<dbReference type="PANTHER" id="PTHR30569:SF0">
    <property type="entry name" value="CYTOSINE PERMEASE"/>
    <property type="match status" value="1"/>
</dbReference>
<feature type="transmembrane region" description="Helical" evidence="6">
    <location>
        <begin position="407"/>
        <end position="427"/>
    </location>
</feature>
<dbReference type="eggNOG" id="COG1457">
    <property type="taxonomic scope" value="Bacteria"/>
</dbReference>
<dbReference type="RefSeq" id="WP_014787639.1">
    <property type="nucleotide sequence ID" value="NC_018014.1"/>
</dbReference>
<dbReference type="GO" id="GO:0005886">
    <property type="term" value="C:plasma membrane"/>
    <property type="evidence" value="ECO:0007669"/>
    <property type="project" value="TreeGrafter"/>
</dbReference>
<sequence>MLPGYISKAVPNPISNRAPWYKNIAPTYAGIFLWVVFYREIAGGTLDRAGLGLSLLALLAGGVISYALFYYVPGMLGQKTGFPLYVVGSSTFGTQGGYLMPGLLMGLLQVGWMSVNAYVSTSFILTAFGSKAGPGTLPFAVIAAVWSLALGFVGAKGIQYVGKFALYLNLVPLLMILIVAAKTGGSAFQYVPEHPAPYIGFMTMVQVVVGFSATAGAAGVDFGMGARNESDVKWGGIIGILLAAVIAGGLPLISVAGAHVAFGVKDYHFDSAIAQTGSFASIAFLLFAVASIVSMCFSSFIAGNSLATMIPGVPRITSTMVGAVIAAVLAITGVAANLVGLFTIIGASFGPIIGAMVADYLLSGRKWAGPRAGINFAGYGAWAVGFVIGILPFLPVSDAVKAYTQPAALYSFIAGFIVYVILAKAGLQPKTESLPVLTAEGVSV</sequence>
<feature type="transmembrane region" description="Helical" evidence="6">
    <location>
        <begin position="84"/>
        <end position="103"/>
    </location>
</feature>
<protein>
    <submittedName>
        <fullName evidence="7">Purine-cytosine permease-like transporter</fullName>
    </submittedName>
</protein>
<evidence type="ECO:0000256" key="1">
    <source>
        <dbReference type="ARBA" id="ARBA00004141"/>
    </source>
</evidence>
<dbReference type="InterPro" id="IPR001248">
    <property type="entry name" value="Pur-cyt_permease"/>
</dbReference>
<evidence type="ECO:0000256" key="2">
    <source>
        <dbReference type="ARBA" id="ARBA00008974"/>
    </source>
</evidence>
<feature type="transmembrane region" description="Helical" evidence="6">
    <location>
        <begin position="282"/>
        <end position="304"/>
    </location>
</feature>
<feature type="transmembrane region" description="Helical" evidence="6">
    <location>
        <begin position="164"/>
        <end position="181"/>
    </location>
</feature>
<name>I3ZMB1_TERRK</name>
<evidence type="ECO:0000256" key="3">
    <source>
        <dbReference type="ARBA" id="ARBA00022692"/>
    </source>
</evidence>
<dbReference type="Gene3D" id="1.10.4160.10">
    <property type="entry name" value="Hydantoin permease"/>
    <property type="match status" value="1"/>
</dbReference>